<organism evidence="1 2">
    <name type="scientific">Arctium lappa</name>
    <name type="common">Greater burdock</name>
    <name type="synonym">Lappa major</name>
    <dbReference type="NCBI Taxonomy" id="4217"/>
    <lineage>
        <taxon>Eukaryota</taxon>
        <taxon>Viridiplantae</taxon>
        <taxon>Streptophyta</taxon>
        <taxon>Embryophyta</taxon>
        <taxon>Tracheophyta</taxon>
        <taxon>Spermatophyta</taxon>
        <taxon>Magnoliopsida</taxon>
        <taxon>eudicotyledons</taxon>
        <taxon>Gunneridae</taxon>
        <taxon>Pentapetalae</taxon>
        <taxon>asterids</taxon>
        <taxon>campanulids</taxon>
        <taxon>Asterales</taxon>
        <taxon>Asteraceae</taxon>
        <taxon>Carduoideae</taxon>
        <taxon>Cardueae</taxon>
        <taxon>Arctiinae</taxon>
        <taxon>Arctium</taxon>
    </lineage>
</organism>
<name>A0ACB9ACV7_ARCLA</name>
<comment type="caution">
    <text evidence="1">The sequence shown here is derived from an EMBL/GenBank/DDBJ whole genome shotgun (WGS) entry which is preliminary data.</text>
</comment>
<proteinExistence type="predicted"/>
<sequence>MEAKPTEGKIYVPPLILESKISELENTLEEERILIGLEQMVFSTVFINTDFFKTSKAPITNDDDVLFDEEFDFLNSNGCFDKYVEQFDFNAKLPDNSQFIVNSNGLPSVYEKDLKKRKPEVKPEWRPKKKIDETTKSFFDSECCSKHMTRQKDILFNYTEKFCGNVRFGNDQFSPILGYGNVVQENLTIKKVSYVEGLGHNLFIIGQFCDKYLEVNFKAKRCCVRTEDGKELLVGTRKSNLYTINLSNIKNNNVVCLLSKASMQQSWLWHRRLSHLNFRYINMLVTGNLVKGLSELKYVKEHLCDACEKAKDETPDVIISFLNTVQLNLHKTVKLFRTDNGTKFKNKTVDDYLESVGITHQFYAARTPEQNGENSNKFSPKADEGIFIGYSQTSAAYRVYLKKSKIFVESVNVSFDEEMAFDQLSSEPVITGVLASRQIKPEVAQSVGCTAIPTQQTSNVQSTKSSAPVTSTEPLQEEHTGYRDDQHDQSTSIPLPHVHKWIKEHPVHQVIGDPSKRVQTRSATANECIFYSFLSKIEPTRVSEALKDPDWITAM</sequence>
<dbReference type="Proteomes" id="UP001055879">
    <property type="component" value="Linkage Group LG08"/>
</dbReference>
<evidence type="ECO:0000313" key="1">
    <source>
        <dbReference type="EMBL" id="KAI3707697.1"/>
    </source>
</evidence>
<evidence type="ECO:0000313" key="2">
    <source>
        <dbReference type="Proteomes" id="UP001055879"/>
    </source>
</evidence>
<dbReference type="EMBL" id="CM042054">
    <property type="protein sequence ID" value="KAI3707697.1"/>
    <property type="molecule type" value="Genomic_DNA"/>
</dbReference>
<gene>
    <name evidence="1" type="ORF">L6452_26326</name>
</gene>
<protein>
    <submittedName>
        <fullName evidence="1">Uncharacterized protein</fullName>
    </submittedName>
</protein>
<reference evidence="2" key="1">
    <citation type="journal article" date="2022" name="Mol. Ecol. Resour.">
        <title>The genomes of chicory, endive, great burdock and yacon provide insights into Asteraceae palaeo-polyploidization history and plant inulin production.</title>
        <authorList>
            <person name="Fan W."/>
            <person name="Wang S."/>
            <person name="Wang H."/>
            <person name="Wang A."/>
            <person name="Jiang F."/>
            <person name="Liu H."/>
            <person name="Zhao H."/>
            <person name="Xu D."/>
            <person name="Zhang Y."/>
        </authorList>
    </citation>
    <scope>NUCLEOTIDE SEQUENCE [LARGE SCALE GENOMIC DNA]</scope>
    <source>
        <strain evidence="2">cv. Niubang</strain>
    </source>
</reference>
<accession>A0ACB9ACV7</accession>
<keyword evidence="2" id="KW-1185">Reference proteome</keyword>
<reference evidence="1 2" key="2">
    <citation type="journal article" date="2022" name="Mol. Ecol. Resour.">
        <title>The genomes of chicory, endive, great burdock and yacon provide insights into Asteraceae paleo-polyploidization history and plant inulin production.</title>
        <authorList>
            <person name="Fan W."/>
            <person name="Wang S."/>
            <person name="Wang H."/>
            <person name="Wang A."/>
            <person name="Jiang F."/>
            <person name="Liu H."/>
            <person name="Zhao H."/>
            <person name="Xu D."/>
            <person name="Zhang Y."/>
        </authorList>
    </citation>
    <scope>NUCLEOTIDE SEQUENCE [LARGE SCALE GENOMIC DNA]</scope>
    <source>
        <strain evidence="2">cv. Niubang</strain>
    </source>
</reference>